<evidence type="ECO:0000256" key="8">
    <source>
        <dbReference type="ARBA" id="ARBA00023170"/>
    </source>
</evidence>
<dbReference type="PRINTS" id="PR00248">
    <property type="entry name" value="GPCRMGR"/>
</dbReference>
<evidence type="ECO:0000256" key="2">
    <source>
        <dbReference type="ARBA" id="ARBA00022475"/>
    </source>
</evidence>
<feature type="transmembrane region" description="Helical" evidence="11">
    <location>
        <begin position="555"/>
        <end position="573"/>
    </location>
</feature>
<dbReference type="InterPro" id="IPR028082">
    <property type="entry name" value="Peripla_BP_I"/>
</dbReference>
<feature type="transmembrane region" description="Helical" evidence="11">
    <location>
        <begin position="666"/>
        <end position="690"/>
    </location>
</feature>
<reference evidence="14" key="1">
    <citation type="submission" date="2025-08" db="UniProtKB">
        <authorList>
            <consortium name="RefSeq"/>
        </authorList>
    </citation>
    <scope>IDENTIFICATION</scope>
</reference>
<evidence type="ECO:0000256" key="3">
    <source>
        <dbReference type="ARBA" id="ARBA00022692"/>
    </source>
</evidence>
<comment type="subcellular location">
    <subcellularLocation>
        <location evidence="1">Cell membrane</location>
        <topology evidence="1">Multi-pass membrane protein</topology>
    </subcellularLocation>
</comment>
<accession>A0ABM5GQ71</accession>
<keyword evidence="9" id="KW-0325">Glycoprotein</keyword>
<dbReference type="CDD" id="cd15283">
    <property type="entry name" value="7tmC_V2R_pheromone"/>
    <property type="match status" value="1"/>
</dbReference>
<dbReference type="Pfam" id="PF07562">
    <property type="entry name" value="NCD3G"/>
    <property type="match status" value="1"/>
</dbReference>
<dbReference type="InterPro" id="IPR017978">
    <property type="entry name" value="GPCR_3_C"/>
</dbReference>
<feature type="transmembrane region" description="Helical" evidence="11">
    <location>
        <begin position="510"/>
        <end position="534"/>
    </location>
</feature>
<feature type="transmembrane region" description="Helical" evidence="11">
    <location>
        <begin position="599"/>
        <end position="622"/>
    </location>
</feature>
<proteinExistence type="predicted"/>
<feature type="transmembrane region" description="Helical" evidence="11">
    <location>
        <begin position="634"/>
        <end position="654"/>
    </location>
</feature>
<evidence type="ECO:0000256" key="1">
    <source>
        <dbReference type="ARBA" id="ARBA00004651"/>
    </source>
</evidence>
<evidence type="ECO:0000256" key="9">
    <source>
        <dbReference type="ARBA" id="ARBA00023180"/>
    </source>
</evidence>
<keyword evidence="6" id="KW-0297">G-protein coupled receptor</keyword>
<feature type="transmembrane region" description="Helical" evidence="11">
    <location>
        <begin position="475"/>
        <end position="498"/>
    </location>
</feature>
<keyword evidence="13" id="KW-1185">Reference proteome</keyword>
<evidence type="ECO:0000256" key="4">
    <source>
        <dbReference type="ARBA" id="ARBA00022729"/>
    </source>
</evidence>
<sequence>MHLLTTSPNLQRQKVRKLPGSGLSSVGRLEGLTVIQGGSLIPKNYQHILAFAFAIRQINKNAQLLPNITLGYKIYENSFNPWRACRNTLDLLFMSQGHPPNYNCGKKEKVMAAIGGLTSENSMQMDKILSIYNIPQLHSFLRNIRFNNSAGEEIFFNENGDLEAGYDIINFVRFPNKSFQTIRVGSVNPAAPVGQRFVLNSSAIKWNEKFDQEDFDPDGVIPKNYQHILAFAFAIRQINQNAQLLPNITLGYKIYDNCFNPWRACRNTLDLLFMRAGHPPNYNCGKKEKVVAAIGGLTSENSMQMANIFSIYNIPQLHSFLRNIQFNNSAGEEIIFDENGQLAAGYDIMNFVTFPNESSSEIQKPPSSICVESCHPGQSMFIQEGKEVCCYDCVKCPKGRISIHIDADLCEPCPEEWYPNKNQDSCIPKALSYLSYEEPLGSVLTSLALFLSMITAVVMGTFIQYRHTPMVKANNWSITCALLSSLLLCFLCSFFFIGQPGTLTCLLRQMVFGIVFCVSVACVLAKTLTVIVAFMATRPGLGMRRWVGKRLAGSIIMVSSLTQAGICVVWLITSPPFPEFDMHSETDKILVQCNEGSDLMFYLVLGYMGMLAIISFTVAFFARKLPDTFNEAKLITFSMLMFCSVWVSFLPAYLSTKGKYMVAVEVFSILASSGGLLGCIFLPKCYVVILRPDLNNKKQMVGKKLRYR</sequence>
<dbReference type="PROSITE" id="PS00981">
    <property type="entry name" value="G_PROTEIN_RECEP_F3_3"/>
    <property type="match status" value="1"/>
</dbReference>
<name>A0ABM5GQ71_9SAUR</name>
<dbReference type="InterPro" id="IPR017979">
    <property type="entry name" value="GPCR_3_CS"/>
</dbReference>
<organism evidence="13 14">
    <name type="scientific">Pogona vitticeps</name>
    <name type="common">central bearded dragon</name>
    <dbReference type="NCBI Taxonomy" id="103695"/>
    <lineage>
        <taxon>Eukaryota</taxon>
        <taxon>Metazoa</taxon>
        <taxon>Chordata</taxon>
        <taxon>Craniata</taxon>
        <taxon>Vertebrata</taxon>
        <taxon>Euteleostomi</taxon>
        <taxon>Lepidosauria</taxon>
        <taxon>Squamata</taxon>
        <taxon>Bifurcata</taxon>
        <taxon>Unidentata</taxon>
        <taxon>Episquamata</taxon>
        <taxon>Toxicofera</taxon>
        <taxon>Iguania</taxon>
        <taxon>Acrodonta</taxon>
        <taxon>Agamidae</taxon>
        <taxon>Amphibolurinae</taxon>
        <taxon>Pogona</taxon>
    </lineage>
</organism>
<dbReference type="InterPro" id="IPR004073">
    <property type="entry name" value="GPCR_3_vmron_rcpt_2"/>
</dbReference>
<evidence type="ECO:0000313" key="14">
    <source>
        <dbReference type="RefSeq" id="XP_072859791.1"/>
    </source>
</evidence>
<dbReference type="InterPro" id="IPR001828">
    <property type="entry name" value="ANF_lig-bd_rcpt"/>
</dbReference>
<evidence type="ECO:0000256" key="7">
    <source>
        <dbReference type="ARBA" id="ARBA00023136"/>
    </source>
</evidence>
<dbReference type="Pfam" id="PF00003">
    <property type="entry name" value="7tm_3"/>
    <property type="match status" value="1"/>
</dbReference>
<dbReference type="RefSeq" id="XP_072859791.1">
    <property type="nucleotide sequence ID" value="XM_073003690.1"/>
</dbReference>
<dbReference type="SUPFAM" id="SSF53822">
    <property type="entry name" value="Periplasmic binding protein-like I"/>
    <property type="match status" value="4"/>
</dbReference>
<dbReference type="Gene3D" id="3.40.50.2300">
    <property type="match status" value="5"/>
</dbReference>
<dbReference type="Proteomes" id="UP001652642">
    <property type="component" value="Chromosome 6"/>
</dbReference>
<gene>
    <name evidence="14" type="primary">LOC140708301</name>
</gene>
<evidence type="ECO:0000256" key="5">
    <source>
        <dbReference type="ARBA" id="ARBA00022989"/>
    </source>
</evidence>
<dbReference type="InterPro" id="IPR000068">
    <property type="entry name" value="GPCR_3_Ca_sens_rcpt-rel"/>
</dbReference>
<keyword evidence="4" id="KW-0732">Signal</keyword>
<keyword evidence="7 11" id="KW-0472">Membrane</keyword>
<dbReference type="PROSITE" id="PS50259">
    <property type="entry name" value="G_PROTEIN_RECEP_F3_4"/>
    <property type="match status" value="1"/>
</dbReference>
<evidence type="ECO:0000259" key="12">
    <source>
        <dbReference type="PROSITE" id="PS50259"/>
    </source>
</evidence>
<keyword evidence="10" id="KW-0807">Transducer</keyword>
<protein>
    <submittedName>
        <fullName evidence="14">Vomeronasal type-2 receptor 26-like</fullName>
    </submittedName>
</protein>
<evidence type="ECO:0000256" key="6">
    <source>
        <dbReference type="ARBA" id="ARBA00023040"/>
    </source>
</evidence>
<dbReference type="InterPro" id="IPR038550">
    <property type="entry name" value="GPCR_3_9-Cys_sf"/>
</dbReference>
<keyword evidence="5 11" id="KW-1133">Transmembrane helix</keyword>
<dbReference type="GeneID" id="140708301"/>
<dbReference type="InterPro" id="IPR011500">
    <property type="entry name" value="GPCR_3_9-Cys_dom"/>
</dbReference>
<dbReference type="Pfam" id="PF01094">
    <property type="entry name" value="ANF_receptor"/>
    <property type="match status" value="2"/>
</dbReference>
<dbReference type="PANTHER" id="PTHR24061:SF599">
    <property type="entry name" value="G-PROTEIN COUPLED RECEPTORS FAMILY 3 PROFILE DOMAIN-CONTAINING PROTEIN"/>
    <property type="match status" value="1"/>
</dbReference>
<feature type="domain" description="G-protein coupled receptors family 3 profile" evidence="12">
    <location>
        <begin position="440"/>
        <end position="704"/>
    </location>
</feature>
<evidence type="ECO:0000256" key="11">
    <source>
        <dbReference type="SAM" id="Phobius"/>
    </source>
</evidence>
<evidence type="ECO:0000313" key="13">
    <source>
        <dbReference type="Proteomes" id="UP001652642"/>
    </source>
</evidence>
<dbReference type="Gene3D" id="2.10.50.30">
    <property type="entry name" value="GPCR, family 3, nine cysteines domain"/>
    <property type="match status" value="1"/>
</dbReference>
<dbReference type="PANTHER" id="PTHR24061">
    <property type="entry name" value="CALCIUM-SENSING RECEPTOR-RELATED"/>
    <property type="match status" value="1"/>
</dbReference>
<keyword evidence="3 11" id="KW-0812">Transmembrane</keyword>
<evidence type="ECO:0000256" key="10">
    <source>
        <dbReference type="ARBA" id="ARBA00023224"/>
    </source>
</evidence>
<keyword evidence="2" id="KW-1003">Cell membrane</keyword>
<feature type="transmembrane region" description="Helical" evidence="11">
    <location>
        <begin position="440"/>
        <end position="463"/>
    </location>
</feature>
<dbReference type="InterPro" id="IPR000337">
    <property type="entry name" value="GPCR_3"/>
</dbReference>
<dbReference type="PRINTS" id="PR01535">
    <property type="entry name" value="VOMERONASL2R"/>
</dbReference>
<keyword evidence="8" id="KW-0675">Receptor</keyword>